<comment type="caution">
    <text evidence="3">The sequence shown here is derived from an EMBL/GenBank/DDBJ whole genome shotgun (WGS) entry which is preliminary data.</text>
</comment>
<dbReference type="NCBIfam" id="TIGR02274">
    <property type="entry name" value="dCTP_deam"/>
    <property type="match status" value="1"/>
</dbReference>
<keyword evidence="2" id="KW-0546">Nucleotide metabolism</keyword>
<keyword evidence="4" id="KW-1185">Reference proteome</keyword>
<accession>A0ABV9Q7F2</accession>
<evidence type="ECO:0000256" key="2">
    <source>
        <dbReference type="ARBA" id="ARBA00023080"/>
    </source>
</evidence>
<dbReference type="InterPro" id="IPR036157">
    <property type="entry name" value="dUTPase-like_sf"/>
</dbReference>
<dbReference type="SUPFAM" id="SSF51283">
    <property type="entry name" value="dUTPase-like"/>
    <property type="match status" value="1"/>
</dbReference>
<dbReference type="Pfam" id="PF22769">
    <property type="entry name" value="DCD"/>
    <property type="match status" value="1"/>
</dbReference>
<dbReference type="CDD" id="cd07557">
    <property type="entry name" value="trimeric_dUTPase"/>
    <property type="match status" value="1"/>
</dbReference>
<keyword evidence="1 3" id="KW-0378">Hydrolase</keyword>
<dbReference type="Gene3D" id="2.70.40.10">
    <property type="match status" value="1"/>
</dbReference>
<dbReference type="GO" id="GO:0008829">
    <property type="term" value="F:dCTP deaminase activity"/>
    <property type="evidence" value="ECO:0007669"/>
    <property type="project" value="UniProtKB-EC"/>
</dbReference>
<dbReference type="InterPro" id="IPR011962">
    <property type="entry name" value="dCTP_deaminase"/>
</dbReference>
<gene>
    <name evidence="3" type="primary">dcd</name>
    <name evidence="3" type="ORF">ACFO8Q_19205</name>
</gene>
<dbReference type="InterPro" id="IPR033704">
    <property type="entry name" value="dUTPase_trimeric"/>
</dbReference>
<evidence type="ECO:0000313" key="3">
    <source>
        <dbReference type="EMBL" id="MFC4769462.1"/>
    </source>
</evidence>
<sequence length="231" mass="26131">MMLSDRDLHKLAIEQEIVKPYDPARCEGATINLTLDKTVLKYISNEPITLGKKVTRNQYREVDLSGAEFWLQPGESALIQTNEFIHVPENMAALVLERFGVKSLGLIVSPGHYLNPGYRGKITLVAVNNSPVRLQLVAGIEICQLSLIQLSSNPLKPYGQQDGKYMDAKDVSISKLHLDEEIQEFLRLKGIQKVSDEMARDLGEHLMDHIRRSAKRLADILREEEGKRKDE</sequence>
<evidence type="ECO:0000313" key="4">
    <source>
        <dbReference type="Proteomes" id="UP001596002"/>
    </source>
</evidence>
<dbReference type="EMBL" id="JBHSHC010000132">
    <property type="protein sequence ID" value="MFC4769462.1"/>
    <property type="molecule type" value="Genomic_DNA"/>
</dbReference>
<dbReference type="PANTHER" id="PTHR42680:SF3">
    <property type="entry name" value="DCTP DEAMINASE"/>
    <property type="match status" value="1"/>
</dbReference>
<dbReference type="Proteomes" id="UP001596002">
    <property type="component" value="Unassembled WGS sequence"/>
</dbReference>
<protein>
    <submittedName>
        <fullName evidence="3">dCTP deaminase</fullName>
        <ecNumber evidence="3">3.5.4.13</ecNumber>
    </submittedName>
</protein>
<evidence type="ECO:0000256" key="1">
    <source>
        <dbReference type="ARBA" id="ARBA00022801"/>
    </source>
</evidence>
<dbReference type="PANTHER" id="PTHR42680">
    <property type="entry name" value="DCTP DEAMINASE"/>
    <property type="match status" value="1"/>
</dbReference>
<organism evidence="3 4">
    <name type="scientific">Effusibacillus consociatus</name>
    <dbReference type="NCBI Taxonomy" id="1117041"/>
    <lineage>
        <taxon>Bacteria</taxon>
        <taxon>Bacillati</taxon>
        <taxon>Bacillota</taxon>
        <taxon>Bacilli</taxon>
        <taxon>Bacillales</taxon>
        <taxon>Alicyclobacillaceae</taxon>
        <taxon>Effusibacillus</taxon>
    </lineage>
</organism>
<dbReference type="EC" id="3.5.4.13" evidence="3"/>
<reference evidence="4" key="1">
    <citation type="journal article" date="2019" name="Int. J. Syst. Evol. Microbiol.">
        <title>The Global Catalogue of Microorganisms (GCM) 10K type strain sequencing project: providing services to taxonomists for standard genome sequencing and annotation.</title>
        <authorList>
            <consortium name="The Broad Institute Genomics Platform"/>
            <consortium name="The Broad Institute Genome Sequencing Center for Infectious Disease"/>
            <person name="Wu L."/>
            <person name="Ma J."/>
        </authorList>
    </citation>
    <scope>NUCLEOTIDE SEQUENCE [LARGE SCALE GENOMIC DNA]</scope>
    <source>
        <strain evidence="4">WYCCWR 12678</strain>
    </source>
</reference>
<name>A0ABV9Q7F2_9BACL</name>
<dbReference type="RefSeq" id="WP_380028003.1">
    <property type="nucleotide sequence ID" value="NZ_JBHSHC010000132.1"/>
</dbReference>
<proteinExistence type="predicted"/>